<dbReference type="Proteomes" id="UP000520814">
    <property type="component" value="Unassembled WGS sequence"/>
</dbReference>
<protein>
    <recommendedName>
        <fullName evidence="1">Knr4/Smi1-like domain-containing protein</fullName>
    </recommendedName>
</protein>
<proteinExistence type="predicted"/>
<dbReference type="EMBL" id="JACHGW010000003">
    <property type="protein sequence ID" value="MBB6052011.1"/>
    <property type="molecule type" value="Genomic_DNA"/>
</dbReference>
<gene>
    <name evidence="2" type="ORF">HNQ39_003821</name>
</gene>
<accession>A0A7W9SSP8</accession>
<dbReference type="Gene3D" id="3.40.1580.10">
    <property type="entry name" value="SMI1/KNR4-like"/>
    <property type="match status" value="1"/>
</dbReference>
<organism evidence="2 3">
    <name type="scientific">Armatimonas rosea</name>
    <dbReference type="NCBI Taxonomy" id="685828"/>
    <lineage>
        <taxon>Bacteria</taxon>
        <taxon>Bacillati</taxon>
        <taxon>Armatimonadota</taxon>
        <taxon>Armatimonadia</taxon>
        <taxon>Armatimonadales</taxon>
        <taxon>Armatimonadaceae</taxon>
        <taxon>Armatimonas</taxon>
    </lineage>
</organism>
<comment type="caution">
    <text evidence="2">The sequence shown here is derived from an EMBL/GenBank/DDBJ whole genome shotgun (WGS) entry which is preliminary data.</text>
</comment>
<feature type="domain" description="Knr4/Smi1-like" evidence="1">
    <location>
        <begin position="30"/>
        <end position="138"/>
    </location>
</feature>
<evidence type="ECO:0000313" key="3">
    <source>
        <dbReference type="Proteomes" id="UP000520814"/>
    </source>
</evidence>
<dbReference type="InterPro" id="IPR018958">
    <property type="entry name" value="Knr4/Smi1-like_dom"/>
</dbReference>
<name>A0A7W9SSP8_ARMRO</name>
<reference evidence="2 3" key="1">
    <citation type="submission" date="2020-08" db="EMBL/GenBank/DDBJ databases">
        <title>Genomic Encyclopedia of Type Strains, Phase IV (KMG-IV): sequencing the most valuable type-strain genomes for metagenomic binning, comparative biology and taxonomic classification.</title>
        <authorList>
            <person name="Goeker M."/>
        </authorList>
    </citation>
    <scope>NUCLEOTIDE SEQUENCE [LARGE SCALE GENOMIC DNA]</scope>
    <source>
        <strain evidence="2 3">DSM 23562</strain>
    </source>
</reference>
<dbReference type="Pfam" id="PF14567">
    <property type="entry name" value="SUKH_5"/>
    <property type="match status" value="1"/>
</dbReference>
<evidence type="ECO:0000313" key="2">
    <source>
        <dbReference type="EMBL" id="MBB6052011.1"/>
    </source>
</evidence>
<dbReference type="SUPFAM" id="SSF160631">
    <property type="entry name" value="SMI1/KNR4-like"/>
    <property type="match status" value="1"/>
</dbReference>
<dbReference type="SMART" id="SM00860">
    <property type="entry name" value="SMI1_KNR4"/>
    <property type="match status" value="1"/>
</dbReference>
<evidence type="ECO:0000259" key="1">
    <source>
        <dbReference type="SMART" id="SM00860"/>
    </source>
</evidence>
<dbReference type="InterPro" id="IPR037883">
    <property type="entry name" value="Knr4/Smi1-like_sf"/>
</dbReference>
<keyword evidence="3" id="KW-1185">Reference proteome</keyword>
<dbReference type="RefSeq" id="WP_184200136.1">
    <property type="nucleotide sequence ID" value="NZ_JACHGW010000003.1"/>
</dbReference>
<dbReference type="AlphaFoldDB" id="A0A7W9SSP8"/>
<sequence>MEENTPDEPIHEQIRALIAEHGDPKSFTGGVSLEVVREIESDLAIKLPEGYIWFLQNYGHGSIFGSEILGTGFVKPYSVVKSTLYYRERGMPSHFVTLMLCDEFHYCLDTETGKIMNWSPYESGIYLTAESFLAFFLDELENAVLNMYD</sequence>